<evidence type="ECO:0000313" key="3">
    <source>
        <dbReference type="EMBL" id="ACO62038.1"/>
    </source>
</evidence>
<gene>
    <name evidence="3" type="ORF">MICPUN_56590</name>
</gene>
<accession>C1E0P6</accession>
<feature type="region of interest" description="Disordered" evidence="2">
    <location>
        <begin position="1"/>
        <end position="51"/>
    </location>
</feature>
<organism evidence="3 4">
    <name type="scientific">Micromonas commoda (strain RCC299 / NOUM17 / CCMP2709)</name>
    <name type="common">Picoplanktonic green alga</name>
    <dbReference type="NCBI Taxonomy" id="296587"/>
    <lineage>
        <taxon>Eukaryota</taxon>
        <taxon>Viridiplantae</taxon>
        <taxon>Chlorophyta</taxon>
        <taxon>Mamiellophyceae</taxon>
        <taxon>Mamiellales</taxon>
        <taxon>Mamiellaceae</taxon>
        <taxon>Micromonas</taxon>
    </lineage>
</organism>
<dbReference type="EMBL" id="CP001324">
    <property type="protein sequence ID" value="ACO62038.1"/>
    <property type="molecule type" value="Genomic_DNA"/>
</dbReference>
<feature type="coiled-coil region" evidence="1">
    <location>
        <begin position="167"/>
        <end position="295"/>
    </location>
</feature>
<name>C1E0P6_MICCC</name>
<feature type="compositionally biased region" description="Basic and acidic residues" evidence="2">
    <location>
        <begin position="1"/>
        <end position="11"/>
    </location>
</feature>
<protein>
    <submittedName>
        <fullName evidence="3">Uncharacterized protein</fullName>
    </submittedName>
</protein>
<dbReference type="OrthoDB" id="496751at2759"/>
<evidence type="ECO:0000256" key="1">
    <source>
        <dbReference type="SAM" id="Coils"/>
    </source>
</evidence>
<dbReference type="KEGG" id="mis:MICPUN_56590"/>
<dbReference type="GeneID" id="8241528"/>
<dbReference type="Proteomes" id="UP000002009">
    <property type="component" value="Chromosome 3"/>
</dbReference>
<sequence>MAKGKGADRRKSIFGSKTPAPQVPLEPVNVNSTRQAQLASEPRATRGMARTGKEVVVEDGFKYKRRKNKDTKAAGAGPGSNFAALGRRSTGGDEEILSEVERLRSLDPATVFAPDDPAWTLHENIPEDLPESERLQMLIEEICELEMKRERERLVEELGPEAGAEAAKSLEDALSEFQLKVEEMIVRGEIKFANDGDAGADLKDAKHEAMAAVLSQLEDEKAQWDALEQEALAGASADDEASMEQMRKDVEEVNKAVEALIAAELAAENGEGGTAEELAKAVEEAERKLAMQQEGLSALVEGVEALCTRAERAAEVFSKAIAENDFKGLPHVNSPQNLVKNLVRGKTKK</sequence>
<dbReference type="InParanoid" id="C1E0P6"/>
<keyword evidence="1" id="KW-0175">Coiled coil</keyword>
<feature type="compositionally biased region" description="Polar residues" evidence="2">
    <location>
        <begin position="29"/>
        <end position="38"/>
    </location>
</feature>
<evidence type="ECO:0000256" key="2">
    <source>
        <dbReference type="SAM" id="MobiDB-lite"/>
    </source>
</evidence>
<dbReference type="RefSeq" id="XP_002500780.1">
    <property type="nucleotide sequence ID" value="XM_002500734.1"/>
</dbReference>
<feature type="region of interest" description="Disordered" evidence="2">
    <location>
        <begin position="66"/>
        <end position="91"/>
    </location>
</feature>
<reference evidence="3 4" key="1">
    <citation type="journal article" date="2009" name="Science">
        <title>Green evolution and dynamic adaptations revealed by genomes of the marine picoeukaryotes Micromonas.</title>
        <authorList>
            <person name="Worden A.Z."/>
            <person name="Lee J.H."/>
            <person name="Mock T."/>
            <person name="Rouze P."/>
            <person name="Simmons M.P."/>
            <person name="Aerts A.L."/>
            <person name="Allen A.E."/>
            <person name="Cuvelier M.L."/>
            <person name="Derelle E."/>
            <person name="Everett M.V."/>
            <person name="Foulon E."/>
            <person name="Grimwood J."/>
            <person name="Gundlach H."/>
            <person name="Henrissat B."/>
            <person name="Napoli C."/>
            <person name="McDonald S.M."/>
            <person name="Parker M.S."/>
            <person name="Rombauts S."/>
            <person name="Salamov A."/>
            <person name="Von Dassow P."/>
            <person name="Badger J.H."/>
            <person name="Coutinho P.M."/>
            <person name="Demir E."/>
            <person name="Dubchak I."/>
            <person name="Gentemann C."/>
            <person name="Eikrem W."/>
            <person name="Gready J.E."/>
            <person name="John U."/>
            <person name="Lanier W."/>
            <person name="Lindquist E.A."/>
            <person name="Lucas S."/>
            <person name="Mayer K.F."/>
            <person name="Moreau H."/>
            <person name="Not F."/>
            <person name="Otillar R."/>
            <person name="Panaud O."/>
            <person name="Pangilinan J."/>
            <person name="Paulsen I."/>
            <person name="Piegu B."/>
            <person name="Poliakov A."/>
            <person name="Robbens S."/>
            <person name="Schmutz J."/>
            <person name="Toulza E."/>
            <person name="Wyss T."/>
            <person name="Zelensky A."/>
            <person name="Zhou K."/>
            <person name="Armbrust E.V."/>
            <person name="Bhattacharya D."/>
            <person name="Goodenough U.W."/>
            <person name="Van de Peer Y."/>
            <person name="Grigoriev I.V."/>
        </authorList>
    </citation>
    <scope>NUCLEOTIDE SEQUENCE [LARGE SCALE GENOMIC DNA]</scope>
    <source>
        <strain evidence="4">RCC299 / NOUM17</strain>
    </source>
</reference>
<keyword evidence="4" id="KW-1185">Reference proteome</keyword>
<evidence type="ECO:0000313" key="4">
    <source>
        <dbReference type="Proteomes" id="UP000002009"/>
    </source>
</evidence>
<dbReference type="AlphaFoldDB" id="C1E0P6"/>
<proteinExistence type="predicted"/>